<gene>
    <name evidence="6" type="ORF">D9Q98_003761</name>
</gene>
<evidence type="ECO:0000313" key="7">
    <source>
        <dbReference type="Proteomes" id="UP001055712"/>
    </source>
</evidence>
<keyword evidence="3" id="KW-0862">Zinc</keyword>
<keyword evidence="1" id="KW-0479">Metal-binding</keyword>
<keyword evidence="7" id="KW-1185">Reference proteome</keyword>
<reference evidence="6" key="1">
    <citation type="journal article" date="2019" name="Plant J.">
        <title>Chlorella vulgaris genome assembly and annotation reveals the molecular basis for metabolic acclimation to high light conditions.</title>
        <authorList>
            <person name="Cecchin M."/>
            <person name="Marcolungo L."/>
            <person name="Rossato M."/>
            <person name="Girolomoni L."/>
            <person name="Cosentino E."/>
            <person name="Cuine S."/>
            <person name="Li-Beisson Y."/>
            <person name="Delledonne M."/>
            <person name="Ballottari M."/>
        </authorList>
    </citation>
    <scope>NUCLEOTIDE SEQUENCE</scope>
    <source>
        <strain evidence="6">211/11P</strain>
    </source>
</reference>
<dbReference type="PROSITE" id="PS50865">
    <property type="entry name" value="ZF_MYND_2"/>
    <property type="match status" value="1"/>
</dbReference>
<dbReference type="InterPro" id="IPR002893">
    <property type="entry name" value="Znf_MYND"/>
</dbReference>
<feature type="domain" description="MYND-type" evidence="5">
    <location>
        <begin position="647"/>
        <end position="696"/>
    </location>
</feature>
<reference evidence="6" key="2">
    <citation type="submission" date="2020-11" db="EMBL/GenBank/DDBJ databases">
        <authorList>
            <person name="Cecchin M."/>
            <person name="Marcolungo L."/>
            <person name="Rossato M."/>
            <person name="Girolomoni L."/>
            <person name="Cosentino E."/>
            <person name="Cuine S."/>
            <person name="Li-Beisson Y."/>
            <person name="Delledonne M."/>
            <person name="Ballottari M."/>
        </authorList>
    </citation>
    <scope>NUCLEOTIDE SEQUENCE</scope>
    <source>
        <strain evidence="6">211/11P</strain>
        <tissue evidence="6">Whole cell</tissue>
    </source>
</reference>
<proteinExistence type="predicted"/>
<dbReference type="Pfam" id="PF01753">
    <property type="entry name" value="zf-MYND"/>
    <property type="match status" value="1"/>
</dbReference>
<evidence type="ECO:0000256" key="1">
    <source>
        <dbReference type="ARBA" id="ARBA00022723"/>
    </source>
</evidence>
<evidence type="ECO:0000256" key="3">
    <source>
        <dbReference type="ARBA" id="ARBA00022833"/>
    </source>
</evidence>
<organism evidence="6 7">
    <name type="scientific">Chlorella vulgaris</name>
    <name type="common">Green alga</name>
    <dbReference type="NCBI Taxonomy" id="3077"/>
    <lineage>
        <taxon>Eukaryota</taxon>
        <taxon>Viridiplantae</taxon>
        <taxon>Chlorophyta</taxon>
        <taxon>core chlorophytes</taxon>
        <taxon>Trebouxiophyceae</taxon>
        <taxon>Chlorellales</taxon>
        <taxon>Chlorellaceae</taxon>
        <taxon>Chlorella clade</taxon>
        <taxon>Chlorella</taxon>
    </lineage>
</organism>
<dbReference type="AlphaFoldDB" id="A0A9D4TTQ1"/>
<keyword evidence="2 4" id="KW-0863">Zinc-finger</keyword>
<dbReference type="OrthoDB" id="265717at2759"/>
<evidence type="ECO:0000256" key="4">
    <source>
        <dbReference type="PROSITE-ProRule" id="PRU00134"/>
    </source>
</evidence>
<dbReference type="Proteomes" id="UP001055712">
    <property type="component" value="Unassembled WGS sequence"/>
</dbReference>
<evidence type="ECO:0000313" key="6">
    <source>
        <dbReference type="EMBL" id="KAI3433959.1"/>
    </source>
</evidence>
<dbReference type="SUPFAM" id="SSF144232">
    <property type="entry name" value="HIT/MYND zinc finger-like"/>
    <property type="match status" value="1"/>
</dbReference>
<protein>
    <recommendedName>
        <fullName evidence="5">MYND-type domain-containing protein</fullName>
    </recommendedName>
</protein>
<evidence type="ECO:0000256" key="2">
    <source>
        <dbReference type="ARBA" id="ARBA00022771"/>
    </source>
</evidence>
<dbReference type="EMBL" id="SIDB01000004">
    <property type="protein sequence ID" value="KAI3433959.1"/>
    <property type="molecule type" value="Genomic_DNA"/>
</dbReference>
<name>A0A9D4TTQ1_CHLVU</name>
<comment type="caution">
    <text evidence="6">The sequence shown here is derived from an EMBL/GenBank/DDBJ whole genome shotgun (WGS) entry which is preliminary data.</text>
</comment>
<evidence type="ECO:0000259" key="5">
    <source>
        <dbReference type="PROSITE" id="PS50865"/>
    </source>
</evidence>
<dbReference type="GO" id="GO:0008270">
    <property type="term" value="F:zinc ion binding"/>
    <property type="evidence" value="ECO:0007669"/>
    <property type="project" value="UniProtKB-KW"/>
</dbReference>
<dbReference type="Gene3D" id="6.10.140.2220">
    <property type="match status" value="1"/>
</dbReference>
<sequence length="705" mass="74573">MASSPDAETVAAINRAFEAAAKQLSALGTRLAAVVRRGNAAEERVSTHLFMACGFSSDLPTFASQHGLIGAAKALLSCVTLPLECGSALMASPDASIGESTGAATECLFTQARLLSHTMSSAMTIGGAEQFNEQLAPPERLLPWLSAAVSKLLVLHGTSLGRGSSFRLQVILVQIVYCITYDARFRRHATAVQLDGGLQQILLRLLVPLLHASAAPMQLLAEQRPAEFCWIYVAHIALPLSAPALGTPFFEQLRATSRGDNSHARRVVQSVTEIFASMPASCPEGSTEDEISHIWSSLLTLLGNVATTTTRSIDAQQKQGITLYTDAQRCSMLHQLRAALSRLPTALRWALKDEQRIAAEQLDECQPGVLLGACGNIVELWMSLISQQLQGNLHGSLAEVTVFCAAGSALLRALPHVAALAELAATRNAAGSQKQFENKLTKLLITATPLTLQAIKQVADRGPSSAADSAAAAEALWQLHTTLCRCIHYSAAAPAAGIRFDKLIPNLGYCMETAEVVSSRVCAAPPGSTASHSFAKPRHLLAMSVAQVEAALVVAGACHLPPDDERVARALIQGLDHGPAALASNPSVQQALDRLMHRNEAGEASQTGDLDPDLLAALQQHQQQHREPQPGDALELAQAAATRSCAYLRCANLAGEGGPAAGQGAGSQRCSKCKVAWYCGTACSHADWRAGHRRVCRALGASDDV</sequence>
<accession>A0A9D4TTQ1</accession>